<sequence length="138" mass="14409">MSKGPRILLRVFQVLFLLGALVFLTLTLLEAYADFGMTDMEDRFVDTWVIGCALLAVVFSPSLWSTKRGVPAAPAASGTYDRVPPQAAPAPQQPGKPGGVFEPMNPASGPAAPASSYGQPSAGFGSQPQGESPWGSGR</sequence>
<organism evidence="3 4">
    <name type="scientific">Glycomyces artemisiae</name>
    <dbReference type="NCBI Taxonomy" id="1076443"/>
    <lineage>
        <taxon>Bacteria</taxon>
        <taxon>Bacillati</taxon>
        <taxon>Actinomycetota</taxon>
        <taxon>Actinomycetes</taxon>
        <taxon>Glycomycetales</taxon>
        <taxon>Glycomycetaceae</taxon>
        <taxon>Glycomyces</taxon>
    </lineage>
</organism>
<proteinExistence type="predicted"/>
<accession>A0A850CAD7</accession>
<keyword evidence="2" id="KW-0812">Transmembrane</keyword>
<evidence type="ECO:0000313" key="3">
    <source>
        <dbReference type="EMBL" id="NUQ89193.1"/>
    </source>
</evidence>
<reference evidence="3 4" key="1">
    <citation type="submission" date="2020-05" db="EMBL/GenBank/DDBJ databases">
        <title>DNA-SIP metagenomic assembled genomes.</title>
        <authorList>
            <person name="Yu J."/>
        </authorList>
    </citation>
    <scope>NUCLEOTIDE SEQUENCE [LARGE SCALE GENOMIC DNA]</scope>
    <source>
        <strain evidence="3">Bin5.27</strain>
    </source>
</reference>
<feature type="compositionally biased region" description="Low complexity" evidence="1">
    <location>
        <begin position="106"/>
        <end position="123"/>
    </location>
</feature>
<gene>
    <name evidence="3" type="ORF">HOQ43_12100</name>
</gene>
<dbReference type="Proteomes" id="UP000574690">
    <property type="component" value="Unassembled WGS sequence"/>
</dbReference>
<keyword evidence="2" id="KW-0472">Membrane</keyword>
<name>A0A850CAD7_9ACTN</name>
<dbReference type="EMBL" id="JABFXE010000497">
    <property type="protein sequence ID" value="NUQ89193.1"/>
    <property type="molecule type" value="Genomic_DNA"/>
</dbReference>
<feature type="region of interest" description="Disordered" evidence="1">
    <location>
        <begin position="67"/>
        <end position="138"/>
    </location>
</feature>
<keyword evidence="2" id="KW-1133">Transmembrane helix</keyword>
<feature type="transmembrane region" description="Helical" evidence="2">
    <location>
        <begin position="47"/>
        <end position="64"/>
    </location>
</feature>
<evidence type="ECO:0000313" key="4">
    <source>
        <dbReference type="Proteomes" id="UP000574690"/>
    </source>
</evidence>
<dbReference type="AlphaFoldDB" id="A0A850CAD7"/>
<evidence type="ECO:0000256" key="1">
    <source>
        <dbReference type="SAM" id="MobiDB-lite"/>
    </source>
</evidence>
<comment type="caution">
    <text evidence="3">The sequence shown here is derived from an EMBL/GenBank/DDBJ whole genome shotgun (WGS) entry which is preliminary data.</text>
</comment>
<evidence type="ECO:0000256" key="2">
    <source>
        <dbReference type="SAM" id="Phobius"/>
    </source>
</evidence>
<protein>
    <submittedName>
        <fullName evidence="3">Uncharacterized protein</fullName>
    </submittedName>
</protein>